<name>A0AAV2Z5W1_9STRA</name>
<feature type="compositionally biased region" description="Basic and acidic residues" evidence="1">
    <location>
        <begin position="8"/>
        <end position="17"/>
    </location>
</feature>
<protein>
    <submittedName>
        <fullName evidence="2">Uncharacterized protein</fullName>
    </submittedName>
</protein>
<proteinExistence type="predicted"/>
<organism evidence="2 3">
    <name type="scientific">Lagenidium giganteum</name>
    <dbReference type="NCBI Taxonomy" id="4803"/>
    <lineage>
        <taxon>Eukaryota</taxon>
        <taxon>Sar</taxon>
        <taxon>Stramenopiles</taxon>
        <taxon>Oomycota</taxon>
        <taxon>Peronosporomycetes</taxon>
        <taxon>Pythiales</taxon>
        <taxon>Pythiaceae</taxon>
    </lineage>
</organism>
<gene>
    <name evidence="2" type="ORF">N0F65_005598</name>
</gene>
<dbReference type="EMBL" id="DAKRPA010000047">
    <property type="protein sequence ID" value="DBA01479.1"/>
    <property type="molecule type" value="Genomic_DNA"/>
</dbReference>
<dbReference type="Proteomes" id="UP001146120">
    <property type="component" value="Unassembled WGS sequence"/>
</dbReference>
<reference evidence="2" key="2">
    <citation type="journal article" date="2023" name="Microbiol Resour">
        <title>Decontamination and Annotation of the Draft Genome Sequence of the Oomycete Lagenidium giganteum ARSEF 373.</title>
        <authorList>
            <person name="Morgan W.R."/>
            <person name="Tartar A."/>
        </authorList>
    </citation>
    <scope>NUCLEOTIDE SEQUENCE</scope>
    <source>
        <strain evidence="2">ARSEF 373</strain>
    </source>
</reference>
<evidence type="ECO:0000313" key="2">
    <source>
        <dbReference type="EMBL" id="DBA01479.1"/>
    </source>
</evidence>
<evidence type="ECO:0000256" key="1">
    <source>
        <dbReference type="SAM" id="MobiDB-lite"/>
    </source>
</evidence>
<dbReference type="AlphaFoldDB" id="A0AAV2Z5W1"/>
<accession>A0AAV2Z5W1</accession>
<feature type="region of interest" description="Disordered" evidence="1">
    <location>
        <begin position="1"/>
        <end position="32"/>
    </location>
</feature>
<comment type="caution">
    <text evidence="2">The sequence shown here is derived from an EMBL/GenBank/DDBJ whole genome shotgun (WGS) entry which is preliminary data.</text>
</comment>
<evidence type="ECO:0000313" key="3">
    <source>
        <dbReference type="Proteomes" id="UP001146120"/>
    </source>
</evidence>
<reference evidence="2" key="1">
    <citation type="submission" date="2022-11" db="EMBL/GenBank/DDBJ databases">
        <authorList>
            <person name="Morgan W.R."/>
            <person name="Tartar A."/>
        </authorList>
    </citation>
    <scope>NUCLEOTIDE SEQUENCE</scope>
    <source>
        <strain evidence="2">ARSEF 373</strain>
    </source>
</reference>
<sequence>MLPPIPAHEAEPRHRQEGLGAFGGPTMDQRGM</sequence>
<keyword evidence="3" id="KW-1185">Reference proteome</keyword>